<dbReference type="Proteomes" id="UP000189761">
    <property type="component" value="Unassembled WGS sequence"/>
</dbReference>
<keyword evidence="2" id="KW-1185">Reference proteome</keyword>
<evidence type="ECO:0000313" key="1">
    <source>
        <dbReference type="EMBL" id="OOP68644.1"/>
    </source>
</evidence>
<evidence type="ECO:0000313" key="2">
    <source>
        <dbReference type="Proteomes" id="UP000189761"/>
    </source>
</evidence>
<sequence>MREAKHIYDQYFGVLEPALKSKAEEFELIGYGKIETRDLWNFLKKKIWKRRTEDIHMHELVSDVLAIKIGDFMNFTTVETYRTTSWNVELNEEELQALLHTKADNL</sequence>
<dbReference type="EMBL" id="MTLA01000093">
    <property type="protein sequence ID" value="OOP68644.1"/>
    <property type="molecule type" value="Genomic_DNA"/>
</dbReference>
<gene>
    <name evidence="1" type="ORF">BWZ43_09400</name>
</gene>
<organism evidence="1 2">
    <name type="scientific">Heyndrickxia oleronia</name>
    <dbReference type="NCBI Taxonomy" id="38875"/>
    <lineage>
        <taxon>Bacteria</taxon>
        <taxon>Bacillati</taxon>
        <taxon>Bacillota</taxon>
        <taxon>Bacilli</taxon>
        <taxon>Bacillales</taxon>
        <taxon>Bacillaceae</taxon>
        <taxon>Heyndrickxia</taxon>
    </lineage>
</organism>
<comment type="caution">
    <text evidence="1">The sequence shown here is derived from an EMBL/GenBank/DDBJ whole genome shotgun (WGS) entry which is preliminary data.</text>
</comment>
<dbReference type="RefSeq" id="WP_078110048.1">
    <property type="nucleotide sequence ID" value="NZ_CP065424.1"/>
</dbReference>
<dbReference type="Pfam" id="PF13797">
    <property type="entry name" value="Post_transc_reg"/>
    <property type="match status" value="1"/>
</dbReference>
<dbReference type="AlphaFoldDB" id="A0A8E2LFZ2"/>
<reference evidence="1 2" key="1">
    <citation type="submission" date="2017-01" db="EMBL/GenBank/DDBJ databases">
        <title>Draft genome sequence of Bacillus oleronius.</title>
        <authorList>
            <person name="Allam M."/>
        </authorList>
    </citation>
    <scope>NUCLEOTIDE SEQUENCE [LARGE SCALE GENOMIC DNA]</scope>
    <source>
        <strain evidence="1 2">DSM 9356</strain>
    </source>
</reference>
<protein>
    <submittedName>
        <fullName evidence="1">Competence protein ComN</fullName>
    </submittedName>
</protein>
<name>A0A8E2LFZ2_9BACI</name>
<accession>A0A8E2LFZ2</accession>
<dbReference type="InterPro" id="IPR025716">
    <property type="entry name" value="Post-transcriptional_regulator"/>
</dbReference>
<proteinExistence type="predicted"/>